<dbReference type="PANTHER" id="PTHR36445:SF1">
    <property type="entry name" value="GTP CYCLOHYDROLASE MPTA"/>
    <property type="match status" value="1"/>
</dbReference>
<reference evidence="2 3" key="1">
    <citation type="submission" date="2019-02" db="EMBL/GenBank/DDBJ databases">
        <title>Genomic Encyclopedia of Type Strains, Phase IV (KMG-IV): sequencing the most valuable type-strain genomes for metagenomic binning, comparative biology and taxonomic classification.</title>
        <authorList>
            <person name="Goeker M."/>
        </authorList>
    </citation>
    <scope>NUCLEOTIDE SEQUENCE [LARGE SCALE GENOMIC DNA]</scope>
    <source>
        <strain evidence="2 3">DSM 43045</strain>
    </source>
</reference>
<dbReference type="Pfam" id="PF02649">
    <property type="entry name" value="GCHY-1"/>
    <property type="match status" value="1"/>
</dbReference>
<dbReference type="GO" id="GO:0003934">
    <property type="term" value="F:GTP cyclohydrolase I activity"/>
    <property type="evidence" value="ECO:0007669"/>
    <property type="project" value="InterPro"/>
</dbReference>
<dbReference type="AlphaFoldDB" id="A0A4Q7MB96"/>
<comment type="caution">
    <text evidence="2">The sequence shown here is derived from an EMBL/GenBank/DDBJ whole genome shotgun (WGS) entry which is preliminary data.</text>
</comment>
<keyword evidence="3" id="KW-1185">Reference proteome</keyword>
<dbReference type="InterPro" id="IPR003801">
    <property type="entry name" value="GTP_cyclohydrolase_FolE2/MptA"/>
</dbReference>
<keyword evidence="1 2" id="KW-0378">Hydrolase</keyword>
<proteinExistence type="predicted"/>
<evidence type="ECO:0000256" key="1">
    <source>
        <dbReference type="ARBA" id="ARBA00022801"/>
    </source>
</evidence>
<dbReference type="EMBL" id="SGWY01000003">
    <property type="protein sequence ID" value="RZS64533.1"/>
    <property type="molecule type" value="Genomic_DNA"/>
</dbReference>
<dbReference type="PANTHER" id="PTHR36445">
    <property type="entry name" value="GTP CYCLOHYDROLASE MPTA"/>
    <property type="match status" value="1"/>
</dbReference>
<sequence>MLPELAHALPDIQDEVDRRGIELDAVGVAGVRTPIRIIDGEVDAAGVGSADFVVPLAPDRRGTHMSRMVETLAVQLREFDPRRAHALIATAADRLDATEARISFDLAVSFEVRAPVSDVAAWQAADVRFSIEGSAESATMTTTLTTHVTSLCPCSKAISEYGAHNQRSAVTLSVTGDADDLYPLTLSEMFSLARQVGSCPIYPVIKRPDERWITMEAYDRPAFVEDMVRDLSSTCRARGLRHSIHVRNFESIHSHDAVASLSWSPGPTSRSSFERQGL</sequence>
<dbReference type="Proteomes" id="UP000293289">
    <property type="component" value="Unassembled WGS sequence"/>
</dbReference>
<protein>
    <submittedName>
        <fullName evidence="2">GTP cyclohydrolase I</fullName>
    </submittedName>
</protein>
<dbReference type="OrthoDB" id="9774824at2"/>
<organism evidence="2 3">
    <name type="scientific">Agromyces ramosus</name>
    <dbReference type="NCBI Taxonomy" id="33879"/>
    <lineage>
        <taxon>Bacteria</taxon>
        <taxon>Bacillati</taxon>
        <taxon>Actinomycetota</taxon>
        <taxon>Actinomycetes</taxon>
        <taxon>Micrococcales</taxon>
        <taxon>Microbacteriaceae</taxon>
        <taxon>Agromyces</taxon>
    </lineage>
</organism>
<dbReference type="NCBIfam" id="NF010200">
    <property type="entry name" value="PRK13674.1-1"/>
    <property type="match status" value="1"/>
</dbReference>
<dbReference type="Gene3D" id="3.10.270.10">
    <property type="entry name" value="Urate Oxidase"/>
    <property type="match status" value="1"/>
</dbReference>
<evidence type="ECO:0000313" key="2">
    <source>
        <dbReference type="EMBL" id="RZS64533.1"/>
    </source>
</evidence>
<name>A0A4Q7MB96_9MICO</name>
<gene>
    <name evidence="2" type="ORF">EV187_2920</name>
</gene>
<accession>A0A4Q7MB96</accession>
<evidence type="ECO:0000313" key="3">
    <source>
        <dbReference type="Proteomes" id="UP000293289"/>
    </source>
</evidence>